<dbReference type="Proteomes" id="UP000193781">
    <property type="component" value="Unassembled WGS sequence"/>
</dbReference>
<dbReference type="PANTHER" id="PTHR31650">
    <property type="entry name" value="O-ACYLTRANSFERASE (WSD1-LIKE) FAMILY PROTEIN"/>
    <property type="match status" value="1"/>
</dbReference>
<protein>
    <recommendedName>
        <fullName evidence="4 11">Diacylglycerol O-acyltransferase</fullName>
        <ecNumber evidence="4 11">2.3.1.20</ecNumber>
    </recommendedName>
</protein>
<keyword evidence="5 11" id="KW-0444">Lipid biosynthesis</keyword>
<dbReference type="Pfam" id="PF03007">
    <property type="entry name" value="WS_DGAT_cat"/>
    <property type="match status" value="1"/>
</dbReference>
<evidence type="ECO:0000256" key="9">
    <source>
        <dbReference type="ARBA" id="ARBA00023315"/>
    </source>
</evidence>
<dbReference type="STRING" id="244292.ABW17_22760"/>
<dbReference type="GO" id="GO:0071731">
    <property type="term" value="P:response to nitric oxide"/>
    <property type="evidence" value="ECO:0007669"/>
    <property type="project" value="TreeGrafter"/>
</dbReference>
<evidence type="ECO:0000256" key="5">
    <source>
        <dbReference type="ARBA" id="ARBA00022516"/>
    </source>
</evidence>
<evidence type="ECO:0000256" key="1">
    <source>
        <dbReference type="ARBA" id="ARBA00004771"/>
    </source>
</evidence>
<dbReference type="PANTHER" id="PTHR31650:SF1">
    <property type="entry name" value="WAX ESTER SYNTHASE_DIACYLGLYCEROL ACYLTRANSFERASE 4-RELATED"/>
    <property type="match status" value="1"/>
</dbReference>
<dbReference type="GO" id="GO:0019432">
    <property type="term" value="P:triglyceride biosynthetic process"/>
    <property type="evidence" value="ECO:0007669"/>
    <property type="project" value="UniProtKB-UniPathway"/>
</dbReference>
<dbReference type="AlphaFoldDB" id="A0A1X1ZR18"/>
<dbReference type="EC" id="2.3.1.20" evidence="4 11"/>
<dbReference type="Pfam" id="PF06974">
    <property type="entry name" value="WS_DGAT_C"/>
    <property type="match status" value="1"/>
</dbReference>
<evidence type="ECO:0000259" key="13">
    <source>
        <dbReference type="Pfam" id="PF06974"/>
    </source>
</evidence>
<dbReference type="UniPathway" id="UPA00282"/>
<dbReference type="GO" id="GO:0051701">
    <property type="term" value="P:biological process involved in interaction with host"/>
    <property type="evidence" value="ECO:0007669"/>
    <property type="project" value="TreeGrafter"/>
</dbReference>
<evidence type="ECO:0000256" key="11">
    <source>
        <dbReference type="RuleBase" id="RU361241"/>
    </source>
</evidence>
<feature type="domain" description="O-acyltransferase WSD1 C-terminal" evidence="13">
    <location>
        <begin position="307"/>
        <end position="454"/>
    </location>
</feature>
<dbReference type="InterPro" id="IPR009721">
    <property type="entry name" value="O-acyltransferase_WSD1_C"/>
</dbReference>
<comment type="similarity">
    <text evidence="3 11">Belongs to the long-chain O-acyltransferase family.</text>
</comment>
<reference evidence="14 15" key="1">
    <citation type="submission" date="2016-01" db="EMBL/GenBank/DDBJ databases">
        <title>The new phylogeny of the genus Mycobacterium.</title>
        <authorList>
            <person name="Tarcisio F."/>
            <person name="Conor M."/>
            <person name="Antonella G."/>
            <person name="Elisabetta G."/>
            <person name="Giulia F.S."/>
            <person name="Sara T."/>
            <person name="Anna F."/>
            <person name="Clotilde B."/>
            <person name="Roberto B."/>
            <person name="Veronica D.S."/>
            <person name="Fabio R."/>
            <person name="Monica P."/>
            <person name="Olivier J."/>
            <person name="Enrico T."/>
            <person name="Nicola S."/>
        </authorList>
    </citation>
    <scope>NUCLEOTIDE SEQUENCE [LARGE SCALE GENOMIC DNA]</scope>
    <source>
        <strain evidence="14 15">DSM 44803</strain>
    </source>
</reference>
<evidence type="ECO:0000256" key="3">
    <source>
        <dbReference type="ARBA" id="ARBA00009587"/>
    </source>
</evidence>
<evidence type="ECO:0000313" key="15">
    <source>
        <dbReference type="Proteomes" id="UP000193781"/>
    </source>
</evidence>
<evidence type="ECO:0000259" key="12">
    <source>
        <dbReference type="Pfam" id="PF03007"/>
    </source>
</evidence>
<dbReference type="InterPro" id="IPR045034">
    <property type="entry name" value="O-acyltransferase_WSD1-like"/>
</dbReference>
<dbReference type="SUPFAM" id="SSF52777">
    <property type="entry name" value="CoA-dependent acyltransferases"/>
    <property type="match status" value="1"/>
</dbReference>
<organism evidence="14 15">
    <name type="scientific">Mycobacterium nebraskense</name>
    <dbReference type="NCBI Taxonomy" id="244292"/>
    <lineage>
        <taxon>Bacteria</taxon>
        <taxon>Bacillati</taxon>
        <taxon>Actinomycetota</taxon>
        <taxon>Actinomycetes</taxon>
        <taxon>Mycobacteriales</taxon>
        <taxon>Mycobacteriaceae</taxon>
        <taxon>Mycobacterium</taxon>
    </lineage>
</organism>
<keyword evidence="6 11" id="KW-0808">Transferase</keyword>
<comment type="pathway">
    <text evidence="2">Lipid metabolism.</text>
</comment>
<evidence type="ECO:0000256" key="7">
    <source>
        <dbReference type="ARBA" id="ARBA00022798"/>
    </source>
</evidence>
<evidence type="ECO:0000256" key="4">
    <source>
        <dbReference type="ARBA" id="ARBA00013244"/>
    </source>
</evidence>
<dbReference type="InterPro" id="IPR004255">
    <property type="entry name" value="O-acyltransferase_WSD1_N"/>
</dbReference>
<keyword evidence="8 11" id="KW-0443">Lipid metabolism</keyword>
<dbReference type="EMBL" id="LQPH01000101">
    <property type="protein sequence ID" value="ORW25826.1"/>
    <property type="molecule type" value="Genomic_DNA"/>
</dbReference>
<dbReference type="RefSeq" id="WP_085164609.1">
    <property type="nucleotide sequence ID" value="NZ_JACKSS010000129.1"/>
</dbReference>
<dbReference type="GO" id="GO:0001666">
    <property type="term" value="P:response to hypoxia"/>
    <property type="evidence" value="ECO:0007669"/>
    <property type="project" value="TreeGrafter"/>
</dbReference>
<dbReference type="GO" id="GO:0006071">
    <property type="term" value="P:glycerol metabolic process"/>
    <property type="evidence" value="ECO:0007669"/>
    <property type="project" value="UniProtKB-KW"/>
</dbReference>
<dbReference type="NCBIfam" id="TIGR02946">
    <property type="entry name" value="acyl_WS_DGAT"/>
    <property type="match status" value="1"/>
</dbReference>
<dbReference type="GO" id="GO:0005886">
    <property type="term" value="C:plasma membrane"/>
    <property type="evidence" value="ECO:0007669"/>
    <property type="project" value="TreeGrafter"/>
</dbReference>
<evidence type="ECO:0000256" key="6">
    <source>
        <dbReference type="ARBA" id="ARBA00022679"/>
    </source>
</evidence>
<comment type="pathway">
    <text evidence="1 11">Glycerolipid metabolism; triacylglycerol biosynthesis.</text>
</comment>
<gene>
    <name evidence="14" type="ORF">AWC17_01260</name>
</gene>
<evidence type="ECO:0000256" key="8">
    <source>
        <dbReference type="ARBA" id="ARBA00023098"/>
    </source>
</evidence>
<dbReference type="InterPro" id="IPR014292">
    <property type="entry name" value="Acyl_transf_WS/DGAT"/>
</dbReference>
<dbReference type="OrthoDB" id="4660693at2"/>
<sequence length="478" mass="52707">MKRLSGWDALLLYSETPNVHQHTLKVAVVDTSDFEGEPGFDTFRQVLRRRLCGLEPLRYQLVDIPLHLHPPTWLEEAEIDLDYHVHRVEVPAPGGRRELDQVIGEIASTPLDRRRPLWEMYFAEGLANHRVAVIGKIHHALADGVASANLMARGMEWPDSIQEEGELNAAHTLPSKAELLREAGRSHLNHLANLPRVVRDGATGMYRLQRRTRERLRDPKFAPHSGPPPTFINHRLSPQRTFASATLSLAEVKETSKHLDVTINDMVLATAACGVRELLLRYDGCANQPLIAEVPAATDTSPDRISGNALSSMLVSLPVHFGDPLERVRLTGAATRIAKENQKLLGPNTIAHWLDYVPPIAEQATFRWLSRRRAPNQLINVIVSSVAGPRHRGRIAGAVVDEIYSVGPVAAGVGLNMTVWSYADQLNISVLSDDQTLKDTHEATDAMIHAFTDIRSAAGFPPPLTEVATAMPQATALG</sequence>
<proteinExistence type="inferred from homology"/>
<feature type="domain" description="O-acyltransferase WSD1-like N-terminal" evidence="12">
    <location>
        <begin position="4"/>
        <end position="267"/>
    </location>
</feature>
<comment type="catalytic activity">
    <reaction evidence="10 11">
        <text>an acyl-CoA + a 1,2-diacyl-sn-glycerol = a triacyl-sn-glycerol + CoA</text>
        <dbReference type="Rhea" id="RHEA:10868"/>
        <dbReference type="ChEBI" id="CHEBI:17815"/>
        <dbReference type="ChEBI" id="CHEBI:57287"/>
        <dbReference type="ChEBI" id="CHEBI:58342"/>
        <dbReference type="ChEBI" id="CHEBI:64615"/>
        <dbReference type="EC" id="2.3.1.20"/>
    </reaction>
</comment>
<keyword evidence="9 11" id="KW-0012">Acyltransferase</keyword>
<dbReference type="GO" id="GO:0004144">
    <property type="term" value="F:diacylglycerol O-acyltransferase activity"/>
    <property type="evidence" value="ECO:0007669"/>
    <property type="project" value="UniProtKB-EC"/>
</dbReference>
<name>A0A1X1ZR18_9MYCO</name>
<evidence type="ECO:0000256" key="10">
    <source>
        <dbReference type="ARBA" id="ARBA00048109"/>
    </source>
</evidence>
<evidence type="ECO:0000256" key="2">
    <source>
        <dbReference type="ARBA" id="ARBA00005189"/>
    </source>
</evidence>
<comment type="caution">
    <text evidence="14">The sequence shown here is derived from an EMBL/GenBank/DDBJ whole genome shotgun (WGS) entry which is preliminary data.</text>
</comment>
<accession>A0A1X1ZR18</accession>
<keyword evidence="7 11" id="KW-0319">Glycerol metabolism</keyword>
<evidence type="ECO:0000313" key="14">
    <source>
        <dbReference type="EMBL" id="ORW25826.1"/>
    </source>
</evidence>
<keyword evidence="15" id="KW-1185">Reference proteome</keyword>